<evidence type="ECO:0000259" key="5">
    <source>
        <dbReference type="PROSITE" id="PS51918"/>
    </source>
</evidence>
<keyword evidence="4" id="KW-0411">Iron-sulfur</keyword>
<evidence type="ECO:0000313" key="7">
    <source>
        <dbReference type="Proteomes" id="UP000029518"/>
    </source>
</evidence>
<dbReference type="InterPro" id="IPR013785">
    <property type="entry name" value="Aldolase_TIM"/>
</dbReference>
<keyword evidence="2" id="KW-0479">Metal-binding</keyword>
<evidence type="ECO:0000256" key="4">
    <source>
        <dbReference type="ARBA" id="ARBA00023014"/>
    </source>
</evidence>
<dbReference type="SUPFAM" id="SSF102114">
    <property type="entry name" value="Radical SAM enzymes"/>
    <property type="match status" value="1"/>
</dbReference>
<evidence type="ECO:0000256" key="2">
    <source>
        <dbReference type="ARBA" id="ARBA00022723"/>
    </source>
</evidence>
<evidence type="ECO:0000313" key="6">
    <source>
        <dbReference type="EMBL" id="AIQ56961.1"/>
    </source>
</evidence>
<sequence length="362" mass="41657">MNTYDQLNNRTSKRMRIYAHLSRINKKYNLKSLYIPPISMEIFPTNICNSSCKFCAFHERKGEHLDNNIFESVVESCIEMGVKSVTISGGGEPTLHQYLPIAINKLVTHGIQVGLITNGVHFSEELEKTINKCSWVRVSLLAGNADQYCRYMKFNREQFDKVIGNLSRLADSKQNMILGTTMMLSSEYGDYNSIIEYLDVVSKLKVDQVFFTEMLDDFGEFKMNKDYYRSIIDSVIQHAEKRNIVTNIRKFTQVESQPYIDKVPNEKCSIIEKNLIGLVVPDGRVFSCLGQYTAIDNDRSLGNVNDQDLTKIYNPANLNEKNQLICENVCSYCKNASTRMELDRYFCSKKVKKVNDPHHMFI</sequence>
<dbReference type="RefSeq" id="WP_042211224.1">
    <property type="nucleotide sequence ID" value="NZ_CP009285.1"/>
</dbReference>
<dbReference type="GO" id="GO:0003824">
    <property type="term" value="F:catalytic activity"/>
    <property type="evidence" value="ECO:0007669"/>
    <property type="project" value="InterPro"/>
</dbReference>
<organism evidence="6 7">
    <name type="scientific">Paenibacillus borealis</name>
    <dbReference type="NCBI Taxonomy" id="160799"/>
    <lineage>
        <taxon>Bacteria</taxon>
        <taxon>Bacillati</taxon>
        <taxon>Bacillota</taxon>
        <taxon>Bacilli</taxon>
        <taxon>Bacillales</taxon>
        <taxon>Paenibacillaceae</taxon>
        <taxon>Paenibacillus</taxon>
    </lineage>
</organism>
<dbReference type="HOGENOM" id="CLU_009273_1_0_9"/>
<dbReference type="SFLD" id="SFLDG01067">
    <property type="entry name" value="SPASM/twitch_domain_containing"/>
    <property type="match status" value="1"/>
</dbReference>
<dbReference type="OrthoDB" id="9802027at2"/>
<dbReference type="GO" id="GO:0051536">
    <property type="term" value="F:iron-sulfur cluster binding"/>
    <property type="evidence" value="ECO:0007669"/>
    <property type="project" value="UniProtKB-KW"/>
</dbReference>
<proteinExistence type="predicted"/>
<keyword evidence="7" id="KW-1185">Reference proteome</keyword>
<dbReference type="Pfam" id="PF04055">
    <property type="entry name" value="Radical_SAM"/>
    <property type="match status" value="1"/>
</dbReference>
<dbReference type="EMBL" id="CP009285">
    <property type="protein sequence ID" value="AIQ56961.1"/>
    <property type="molecule type" value="Genomic_DNA"/>
</dbReference>
<keyword evidence="1" id="KW-0949">S-adenosyl-L-methionine</keyword>
<dbReference type="GO" id="GO:0046872">
    <property type="term" value="F:metal ion binding"/>
    <property type="evidence" value="ECO:0007669"/>
    <property type="project" value="UniProtKB-KW"/>
</dbReference>
<dbReference type="Proteomes" id="UP000029518">
    <property type="component" value="Chromosome"/>
</dbReference>
<dbReference type="Gene3D" id="3.20.20.70">
    <property type="entry name" value="Aldolase class I"/>
    <property type="match status" value="1"/>
</dbReference>
<gene>
    <name evidence="6" type="ORF">PBOR_08475</name>
</gene>
<dbReference type="PROSITE" id="PS51918">
    <property type="entry name" value="RADICAL_SAM"/>
    <property type="match status" value="1"/>
</dbReference>
<name>A0A089L681_PAEBO</name>
<dbReference type="KEGG" id="pbd:PBOR_08475"/>
<dbReference type="PANTHER" id="PTHR11228:SF7">
    <property type="entry name" value="PQQA PEPTIDE CYCLASE"/>
    <property type="match status" value="1"/>
</dbReference>
<dbReference type="InterPro" id="IPR050377">
    <property type="entry name" value="Radical_SAM_PqqE_MftC-like"/>
</dbReference>
<evidence type="ECO:0000256" key="1">
    <source>
        <dbReference type="ARBA" id="ARBA00022691"/>
    </source>
</evidence>
<reference evidence="6" key="1">
    <citation type="submission" date="2014-08" db="EMBL/GenBank/DDBJ databases">
        <title>Comparative genomics of the Paenibacillus odorifer group.</title>
        <authorList>
            <person name="den Bakker H.C."/>
            <person name="Tsai Y.-C.Y.-C."/>
            <person name="Martin N."/>
            <person name="Korlach J."/>
            <person name="Wiedmann M."/>
        </authorList>
    </citation>
    <scope>NUCLEOTIDE SEQUENCE [LARGE SCALE GENOMIC DNA]</scope>
    <source>
        <strain evidence="6">DSM 13188</strain>
    </source>
</reference>
<dbReference type="InterPro" id="IPR007197">
    <property type="entry name" value="rSAM"/>
</dbReference>
<evidence type="ECO:0000256" key="3">
    <source>
        <dbReference type="ARBA" id="ARBA00023004"/>
    </source>
</evidence>
<dbReference type="SFLD" id="SFLDS00029">
    <property type="entry name" value="Radical_SAM"/>
    <property type="match status" value="1"/>
</dbReference>
<accession>A0A089L681</accession>
<dbReference type="CDD" id="cd21109">
    <property type="entry name" value="SPASM"/>
    <property type="match status" value="1"/>
</dbReference>
<dbReference type="AlphaFoldDB" id="A0A089L681"/>
<protein>
    <recommendedName>
        <fullName evidence="5">Radical SAM core domain-containing protein</fullName>
    </recommendedName>
</protein>
<dbReference type="CDD" id="cd01335">
    <property type="entry name" value="Radical_SAM"/>
    <property type="match status" value="1"/>
</dbReference>
<dbReference type="InterPro" id="IPR058240">
    <property type="entry name" value="rSAM_sf"/>
</dbReference>
<dbReference type="PANTHER" id="PTHR11228">
    <property type="entry name" value="RADICAL SAM DOMAIN PROTEIN"/>
    <property type="match status" value="1"/>
</dbReference>
<feature type="domain" description="Radical SAM core" evidence="5">
    <location>
        <begin position="34"/>
        <end position="255"/>
    </location>
</feature>
<keyword evidence="3" id="KW-0408">Iron</keyword>